<proteinExistence type="predicted"/>
<name>A0ABZ1YP77_9NOCA</name>
<dbReference type="EMBL" id="CP109441">
    <property type="protein sequence ID" value="WUV45069.1"/>
    <property type="molecule type" value="Genomic_DNA"/>
</dbReference>
<dbReference type="InterPro" id="IPR029068">
    <property type="entry name" value="Glyas_Bleomycin-R_OHBP_Dase"/>
</dbReference>
<dbReference type="SUPFAM" id="SSF54593">
    <property type="entry name" value="Glyoxalase/Bleomycin resistance protein/Dihydroxybiphenyl dioxygenase"/>
    <property type="match status" value="1"/>
</dbReference>
<protein>
    <recommendedName>
        <fullName evidence="4">VOC domain-containing protein</fullName>
    </recommendedName>
</protein>
<gene>
    <name evidence="2" type="ORF">OG563_39060</name>
</gene>
<evidence type="ECO:0008006" key="4">
    <source>
        <dbReference type="Google" id="ProtNLM"/>
    </source>
</evidence>
<feature type="compositionally biased region" description="Basic and acidic residues" evidence="1">
    <location>
        <begin position="89"/>
        <end position="100"/>
    </location>
</feature>
<reference evidence="2" key="1">
    <citation type="submission" date="2022-10" db="EMBL/GenBank/DDBJ databases">
        <title>The complete genomes of actinobacterial strains from the NBC collection.</title>
        <authorList>
            <person name="Joergensen T.S."/>
            <person name="Alvarez Arevalo M."/>
            <person name="Sterndorff E.B."/>
            <person name="Faurdal D."/>
            <person name="Vuksanovic O."/>
            <person name="Mourched A.-S."/>
            <person name="Charusanti P."/>
            <person name="Shaw S."/>
            <person name="Blin K."/>
            <person name="Weber T."/>
        </authorList>
    </citation>
    <scope>NUCLEOTIDE SEQUENCE</scope>
    <source>
        <strain evidence="2">NBC_01482</strain>
    </source>
</reference>
<feature type="region of interest" description="Disordered" evidence="1">
    <location>
        <begin position="81"/>
        <end position="101"/>
    </location>
</feature>
<keyword evidence="3" id="KW-1185">Reference proteome</keyword>
<evidence type="ECO:0000256" key="1">
    <source>
        <dbReference type="SAM" id="MobiDB-lite"/>
    </source>
</evidence>
<accession>A0ABZ1YP77</accession>
<evidence type="ECO:0000313" key="2">
    <source>
        <dbReference type="EMBL" id="WUV45069.1"/>
    </source>
</evidence>
<sequence>MTVERLGTIFPADNLTAAIDLLTAVLGTTATFVDGDRWAQFDIGPTRVMLAGADERDIPSLAVKVADLDVTLARLRAAGFPADEPVTGPHERRTSVRPSRESPWAIVLYEPSSAG</sequence>
<dbReference type="Proteomes" id="UP001432062">
    <property type="component" value="Chromosome"/>
</dbReference>
<dbReference type="RefSeq" id="WP_327098282.1">
    <property type="nucleotide sequence ID" value="NZ_CP109149.1"/>
</dbReference>
<organism evidence="2 3">
    <name type="scientific">Nocardia vinacea</name>
    <dbReference type="NCBI Taxonomy" id="96468"/>
    <lineage>
        <taxon>Bacteria</taxon>
        <taxon>Bacillati</taxon>
        <taxon>Actinomycetota</taxon>
        <taxon>Actinomycetes</taxon>
        <taxon>Mycobacteriales</taxon>
        <taxon>Nocardiaceae</taxon>
        <taxon>Nocardia</taxon>
    </lineage>
</organism>
<evidence type="ECO:0000313" key="3">
    <source>
        <dbReference type="Proteomes" id="UP001432062"/>
    </source>
</evidence>
<dbReference type="Gene3D" id="3.10.180.10">
    <property type="entry name" value="2,3-Dihydroxybiphenyl 1,2-Dioxygenase, domain 1"/>
    <property type="match status" value="1"/>
</dbReference>